<organism evidence="1 2">
    <name type="scientific">Nelumbo nucifera</name>
    <name type="common">Sacred lotus</name>
    <dbReference type="NCBI Taxonomy" id="4432"/>
    <lineage>
        <taxon>Eukaryota</taxon>
        <taxon>Viridiplantae</taxon>
        <taxon>Streptophyta</taxon>
        <taxon>Embryophyta</taxon>
        <taxon>Tracheophyta</taxon>
        <taxon>Spermatophyta</taxon>
        <taxon>Magnoliopsida</taxon>
        <taxon>Proteales</taxon>
        <taxon>Nelumbonaceae</taxon>
        <taxon>Nelumbo</taxon>
    </lineage>
</organism>
<dbReference type="Proteomes" id="UP000607653">
    <property type="component" value="Unassembled WGS sequence"/>
</dbReference>
<reference evidence="1 2" key="1">
    <citation type="journal article" date="2020" name="Mol. Biol. Evol.">
        <title>Distinct Expression and Methylation Patterns for Genes with Different Fates following a Single Whole-Genome Duplication in Flowering Plants.</title>
        <authorList>
            <person name="Shi T."/>
            <person name="Rahmani R.S."/>
            <person name="Gugger P.F."/>
            <person name="Wang M."/>
            <person name="Li H."/>
            <person name="Zhang Y."/>
            <person name="Li Z."/>
            <person name="Wang Q."/>
            <person name="Van de Peer Y."/>
            <person name="Marchal K."/>
            <person name="Chen J."/>
        </authorList>
    </citation>
    <scope>NUCLEOTIDE SEQUENCE [LARGE SCALE GENOMIC DNA]</scope>
    <source>
        <tissue evidence="1">Leaf</tissue>
    </source>
</reference>
<evidence type="ECO:0000313" key="2">
    <source>
        <dbReference type="Proteomes" id="UP000607653"/>
    </source>
</evidence>
<accession>A0A822Z1T7</accession>
<dbReference type="AlphaFoldDB" id="A0A822Z1T7"/>
<keyword evidence="2" id="KW-1185">Reference proteome</keyword>
<gene>
    <name evidence="1" type="ORF">HUJ06_014707</name>
</gene>
<name>A0A822Z1T7_NELNU</name>
<protein>
    <submittedName>
        <fullName evidence="1">Uncharacterized protein</fullName>
    </submittedName>
</protein>
<dbReference type="EMBL" id="DUZY01000005">
    <property type="protein sequence ID" value="DAD40384.1"/>
    <property type="molecule type" value="Genomic_DNA"/>
</dbReference>
<proteinExistence type="predicted"/>
<evidence type="ECO:0000313" key="1">
    <source>
        <dbReference type="EMBL" id="DAD40384.1"/>
    </source>
</evidence>
<sequence length="79" mass="8631">MLDYGFAKVADLMVKYTIAPIVSNSCPAVSVEQLDQDSGRIIEAILKLVPSSNSQVNLVIVPSSAFCCMHLKRPIMFSE</sequence>
<comment type="caution">
    <text evidence="1">The sequence shown here is derived from an EMBL/GenBank/DDBJ whole genome shotgun (WGS) entry which is preliminary data.</text>
</comment>